<name>A0A068NN63_FIMGI</name>
<accession>A0A068NN63</accession>
<dbReference type="EMBL" id="CP007139">
    <property type="protein sequence ID" value="AIE84901.1"/>
    <property type="molecule type" value="Genomic_DNA"/>
</dbReference>
<dbReference type="STRING" id="661478.OP10G_1533"/>
<dbReference type="RefSeq" id="WP_158409172.1">
    <property type="nucleotide sequence ID" value="NZ_CP007139.1"/>
</dbReference>
<reference evidence="3 4" key="1">
    <citation type="journal article" date="2014" name="PLoS ONE">
        <title>The first complete genome sequence of the class fimbriimonadia in the phylum armatimonadetes.</title>
        <authorList>
            <person name="Hu Z.Y."/>
            <person name="Wang Y.Z."/>
            <person name="Im W.T."/>
            <person name="Wang S.Y."/>
            <person name="Zhao G.P."/>
            <person name="Zheng H.J."/>
            <person name="Quan Z.X."/>
        </authorList>
    </citation>
    <scope>NUCLEOTIDE SEQUENCE [LARGE SCALE GENOMIC DNA]</scope>
    <source>
        <strain evidence="3">Gsoil 348</strain>
    </source>
</reference>
<dbReference type="AlphaFoldDB" id="A0A068NN63"/>
<dbReference type="Proteomes" id="UP000027982">
    <property type="component" value="Chromosome"/>
</dbReference>
<gene>
    <name evidence="3" type="ORF">OP10G_1533</name>
</gene>
<dbReference type="HOGENOM" id="CLU_2972792_0_0_0"/>
<evidence type="ECO:0000256" key="2">
    <source>
        <dbReference type="SAM" id="SignalP"/>
    </source>
</evidence>
<organism evidence="3 4">
    <name type="scientific">Fimbriimonas ginsengisoli Gsoil 348</name>
    <dbReference type="NCBI Taxonomy" id="661478"/>
    <lineage>
        <taxon>Bacteria</taxon>
        <taxon>Bacillati</taxon>
        <taxon>Armatimonadota</taxon>
        <taxon>Fimbriimonadia</taxon>
        <taxon>Fimbriimonadales</taxon>
        <taxon>Fimbriimonadaceae</taxon>
        <taxon>Fimbriimonas</taxon>
    </lineage>
</organism>
<feature type="chain" id="PRO_5001653781" description="Lipoprotein" evidence="2">
    <location>
        <begin position="21"/>
        <end position="58"/>
    </location>
</feature>
<dbReference type="KEGG" id="fgi:OP10G_1533"/>
<evidence type="ECO:0000313" key="4">
    <source>
        <dbReference type="Proteomes" id="UP000027982"/>
    </source>
</evidence>
<evidence type="ECO:0000313" key="3">
    <source>
        <dbReference type="EMBL" id="AIE84901.1"/>
    </source>
</evidence>
<evidence type="ECO:0008006" key="5">
    <source>
        <dbReference type="Google" id="ProtNLM"/>
    </source>
</evidence>
<proteinExistence type="predicted"/>
<evidence type="ECO:0000256" key="1">
    <source>
        <dbReference type="SAM" id="MobiDB-lite"/>
    </source>
</evidence>
<feature type="region of interest" description="Disordered" evidence="1">
    <location>
        <begin position="36"/>
        <end position="58"/>
    </location>
</feature>
<sequence>MSKKIFALVMVISVFGAFLAGCSKKEDDAAGATAGTATAGAATAGTATAGTTGDTKTP</sequence>
<dbReference type="PROSITE" id="PS51257">
    <property type="entry name" value="PROKAR_LIPOPROTEIN"/>
    <property type="match status" value="1"/>
</dbReference>
<protein>
    <recommendedName>
        <fullName evidence="5">Lipoprotein</fullName>
    </recommendedName>
</protein>
<feature type="signal peptide" evidence="2">
    <location>
        <begin position="1"/>
        <end position="20"/>
    </location>
</feature>
<keyword evidence="4" id="KW-1185">Reference proteome</keyword>
<keyword evidence="2" id="KW-0732">Signal</keyword>